<evidence type="ECO:0000256" key="7">
    <source>
        <dbReference type="ARBA" id="ARBA00023237"/>
    </source>
</evidence>
<dbReference type="InterPro" id="IPR000531">
    <property type="entry name" value="Beta-barrel_TonB"/>
</dbReference>
<dbReference type="InterPro" id="IPR037066">
    <property type="entry name" value="Plug_dom_sf"/>
</dbReference>
<feature type="domain" description="TonB-dependent receptor plug" evidence="12">
    <location>
        <begin position="120"/>
        <end position="224"/>
    </location>
</feature>
<reference evidence="13 14" key="1">
    <citation type="submission" date="2020-11" db="EMBL/GenBank/DDBJ databases">
        <title>Pedobacter endophytica, an endophytic bacteria isolated form Carex pumila.</title>
        <authorList>
            <person name="Peng Y."/>
            <person name="Jiang L."/>
            <person name="Lee J."/>
        </authorList>
    </citation>
    <scope>NUCLEOTIDE SEQUENCE [LARGE SCALE GENOMIC DNA]</scope>
    <source>
        <strain evidence="13 14">JBR3-12</strain>
    </source>
</reference>
<dbReference type="RefSeq" id="WP_196100808.1">
    <property type="nucleotide sequence ID" value="NZ_CP064939.1"/>
</dbReference>
<evidence type="ECO:0000256" key="5">
    <source>
        <dbReference type="ARBA" id="ARBA00023077"/>
    </source>
</evidence>
<dbReference type="SUPFAM" id="SSF49464">
    <property type="entry name" value="Carboxypeptidase regulatory domain-like"/>
    <property type="match status" value="1"/>
</dbReference>
<name>A0A7S9L2N4_9SPHI</name>
<dbReference type="InterPro" id="IPR012910">
    <property type="entry name" value="Plug_dom"/>
</dbReference>
<dbReference type="InterPro" id="IPR008969">
    <property type="entry name" value="CarboxyPept-like_regulatory"/>
</dbReference>
<protein>
    <submittedName>
        <fullName evidence="13">TonB-dependent receptor</fullName>
    </submittedName>
</protein>
<dbReference type="Pfam" id="PF07715">
    <property type="entry name" value="Plug"/>
    <property type="match status" value="1"/>
</dbReference>
<evidence type="ECO:0000259" key="11">
    <source>
        <dbReference type="Pfam" id="PF00593"/>
    </source>
</evidence>
<dbReference type="InterPro" id="IPR023997">
    <property type="entry name" value="TonB-dep_OMP_SusC/RagA_CS"/>
</dbReference>
<dbReference type="Pfam" id="PF13715">
    <property type="entry name" value="CarbopepD_reg_2"/>
    <property type="match status" value="1"/>
</dbReference>
<sequence length="1016" mass="111300">MKKNRRIYASLVFLFLAITGFTSYAQTRVTGKVTDEANQPLPGVVVTQMNTQNKTSTDGNGVYVLTLQAGSAQSLTFNYVGYGSVTRNATGGNVDVSLIPTTQSLNDVVVVGYTTQKRANLTGAVGILDMADAEKRRVPDVAQVLQGQVAGVTVTQSTGAPGDPINIRIRGEGTFGSGNSPLFVVDGVPTVDISHINTNDIKSLNVLKDASSAAIYGSRAANGVVIITTKQGVVNSTAIDINYFNGIQQATNLPTMLNTTQYLNKIEEAWGNSGYSGTNPYIAEKARTDLANTDWLDELFVTGHSQVAQVSASGGSEKVQYFLSGAYYKQNGIVVYDNDQYQRINFRPNITANLTDRLKVGANLQISNEMQDALSSRGDAPGIIRHAFLRPPVISVFKSPGDPTYTAANPFTDLPFYKGPGNDWDQNFEKSQNPIALAYFSNDKRNLFKTFGNAFAAYSFLKDKELTFRSSFGVNLLFRHNKAFLTNFGDNDGGGSALDVGLGRINRPNGLNEERGQELETTWTNTLNYTKTFGSHSLTALVGSEFIKNRADAISASRRRFDYTDPNFQYIDFGGLPDLYNGGSAAEYGLFSLFSSVDYNYAGKYFLTANIRADRSSRFGENNQWGYFPSVAAAWRISGEDFLQDNRVISNLKLRATYGSLGNQGIPNYAYLNVINKVGNQFQIVRYGNPDIKWETTTQLNIGLDVGLLKNSLNLSVDYFIKNTSDILLPIGLPGFIGNVSPSYLNTAKVENKGLEVSLGYTNNDNAFKYGVNANFSTLTNVVKKLHPNYPNITSAYSRTEVGHSLNQFYGFNMIGVFQTQAEIDSYLTGSSAKPGDIKFEDINGDKTITDADKTYIGNNIPKFSYGINLNGSYKGFDLSVLFQGVEGIDKFNQLKQIIDFDTRPFNYTTAALGSWSGPGTSNTIPRVSFDDNGSSKFSNLYVEDASYIRLKNVELGYSFSGLQKLGVKNVRLYVSGQNLWTSTNYSGLDPETVDQVDYGTYPQSRAILFGVNVKF</sequence>
<dbReference type="Gene3D" id="2.60.40.1120">
    <property type="entry name" value="Carboxypeptidase-like, regulatory domain"/>
    <property type="match status" value="1"/>
</dbReference>
<dbReference type="NCBIfam" id="TIGR04056">
    <property type="entry name" value="OMP_RagA_SusC"/>
    <property type="match status" value="1"/>
</dbReference>
<dbReference type="Gene3D" id="2.40.170.20">
    <property type="entry name" value="TonB-dependent receptor, beta-barrel domain"/>
    <property type="match status" value="1"/>
</dbReference>
<dbReference type="Gene3D" id="2.170.130.10">
    <property type="entry name" value="TonB-dependent receptor, plug domain"/>
    <property type="match status" value="1"/>
</dbReference>
<evidence type="ECO:0000313" key="13">
    <source>
        <dbReference type="EMBL" id="QPH41357.1"/>
    </source>
</evidence>
<comment type="subcellular location">
    <subcellularLocation>
        <location evidence="1 8">Cell outer membrane</location>
        <topology evidence="1 8">Multi-pass membrane protein</topology>
    </subcellularLocation>
</comment>
<keyword evidence="2 8" id="KW-0813">Transport</keyword>
<keyword evidence="13" id="KW-0675">Receptor</keyword>
<feature type="domain" description="TonB-dependent receptor-like beta-barrel" evidence="11">
    <location>
        <begin position="415"/>
        <end position="980"/>
    </location>
</feature>
<feature type="chain" id="PRO_5032883923" evidence="10">
    <location>
        <begin position="26"/>
        <end position="1016"/>
    </location>
</feature>
<accession>A0A7S9L2N4</accession>
<comment type="similarity">
    <text evidence="8 9">Belongs to the TonB-dependent receptor family.</text>
</comment>
<dbReference type="InterPro" id="IPR036942">
    <property type="entry name" value="Beta-barrel_TonB_sf"/>
</dbReference>
<dbReference type="NCBIfam" id="TIGR04057">
    <property type="entry name" value="SusC_RagA_signa"/>
    <property type="match status" value="1"/>
</dbReference>
<evidence type="ECO:0000256" key="6">
    <source>
        <dbReference type="ARBA" id="ARBA00023136"/>
    </source>
</evidence>
<dbReference type="InterPro" id="IPR039426">
    <property type="entry name" value="TonB-dep_rcpt-like"/>
</dbReference>
<keyword evidence="10" id="KW-0732">Signal</keyword>
<dbReference type="PROSITE" id="PS52016">
    <property type="entry name" value="TONB_DEPENDENT_REC_3"/>
    <property type="match status" value="1"/>
</dbReference>
<evidence type="ECO:0000256" key="2">
    <source>
        <dbReference type="ARBA" id="ARBA00022448"/>
    </source>
</evidence>
<keyword evidence="5 9" id="KW-0798">TonB box</keyword>
<dbReference type="EMBL" id="CP064939">
    <property type="protein sequence ID" value="QPH41357.1"/>
    <property type="molecule type" value="Genomic_DNA"/>
</dbReference>
<keyword evidence="3 8" id="KW-1134">Transmembrane beta strand</keyword>
<keyword evidence="4 8" id="KW-0812">Transmembrane</keyword>
<proteinExistence type="inferred from homology"/>
<dbReference type="Proteomes" id="UP000594759">
    <property type="component" value="Chromosome"/>
</dbReference>
<evidence type="ECO:0000256" key="1">
    <source>
        <dbReference type="ARBA" id="ARBA00004571"/>
    </source>
</evidence>
<feature type="signal peptide" evidence="10">
    <location>
        <begin position="1"/>
        <end position="25"/>
    </location>
</feature>
<evidence type="ECO:0000259" key="12">
    <source>
        <dbReference type="Pfam" id="PF07715"/>
    </source>
</evidence>
<evidence type="ECO:0000256" key="3">
    <source>
        <dbReference type="ARBA" id="ARBA00022452"/>
    </source>
</evidence>
<evidence type="ECO:0000256" key="8">
    <source>
        <dbReference type="PROSITE-ProRule" id="PRU01360"/>
    </source>
</evidence>
<dbReference type="GO" id="GO:0009279">
    <property type="term" value="C:cell outer membrane"/>
    <property type="evidence" value="ECO:0007669"/>
    <property type="project" value="UniProtKB-SubCell"/>
</dbReference>
<evidence type="ECO:0000313" key="14">
    <source>
        <dbReference type="Proteomes" id="UP000594759"/>
    </source>
</evidence>
<keyword evidence="7 8" id="KW-0998">Cell outer membrane</keyword>
<keyword evidence="14" id="KW-1185">Reference proteome</keyword>
<dbReference type="Pfam" id="PF00593">
    <property type="entry name" value="TonB_dep_Rec_b-barrel"/>
    <property type="match status" value="1"/>
</dbReference>
<dbReference type="SUPFAM" id="SSF56935">
    <property type="entry name" value="Porins"/>
    <property type="match status" value="1"/>
</dbReference>
<gene>
    <name evidence="13" type="ORF">IZT61_08920</name>
</gene>
<evidence type="ECO:0000256" key="9">
    <source>
        <dbReference type="RuleBase" id="RU003357"/>
    </source>
</evidence>
<dbReference type="InterPro" id="IPR023996">
    <property type="entry name" value="TonB-dep_OMP_SusC/RagA"/>
</dbReference>
<organism evidence="13 14">
    <name type="scientific">Pedobacter endophyticus</name>
    <dbReference type="NCBI Taxonomy" id="2789740"/>
    <lineage>
        <taxon>Bacteria</taxon>
        <taxon>Pseudomonadati</taxon>
        <taxon>Bacteroidota</taxon>
        <taxon>Sphingobacteriia</taxon>
        <taxon>Sphingobacteriales</taxon>
        <taxon>Sphingobacteriaceae</taxon>
        <taxon>Pedobacter</taxon>
    </lineage>
</organism>
<evidence type="ECO:0000256" key="10">
    <source>
        <dbReference type="SAM" id="SignalP"/>
    </source>
</evidence>
<evidence type="ECO:0000256" key="4">
    <source>
        <dbReference type="ARBA" id="ARBA00022692"/>
    </source>
</evidence>
<dbReference type="KEGG" id="pex:IZT61_08920"/>
<keyword evidence="6 8" id="KW-0472">Membrane</keyword>
<dbReference type="AlphaFoldDB" id="A0A7S9L2N4"/>